<dbReference type="InterPro" id="IPR003646">
    <property type="entry name" value="SH3-like_bac-type"/>
</dbReference>
<name>F7ZLU1_ROSLO</name>
<gene>
    <name evidence="2" type="ordered locus">RLO149_c033940</name>
</gene>
<dbReference type="OrthoDB" id="7433551at2"/>
<dbReference type="PROSITE" id="PS51781">
    <property type="entry name" value="SH3B"/>
    <property type="match status" value="1"/>
</dbReference>
<reference evidence="2 3" key="1">
    <citation type="journal article" date="2011" name="BMC Genomics">
        <title>Comparative genome analysis and genome-guided physiological analysis of Roseobacter litoralis.</title>
        <authorList>
            <person name="Kalhoefer D."/>
            <person name="Thole S."/>
            <person name="Voget S."/>
            <person name="Lehmann R."/>
            <person name="Liesegang H."/>
            <person name="Wollher A."/>
            <person name="Daniel R."/>
            <person name="Simon M."/>
            <person name="Brinkhoff T."/>
        </authorList>
    </citation>
    <scope>NUCLEOTIDE SEQUENCE [LARGE SCALE GENOMIC DNA]</scope>
    <source>
        <strain evidence="3">ATCC 49566 / DSM 6996 / JCM 21268 / NBRC 15278 / OCh 149</strain>
    </source>
</reference>
<accession>F7ZLU1</accession>
<dbReference type="HOGENOM" id="CLU_092796_0_0_5"/>
<dbReference type="Pfam" id="PF08239">
    <property type="entry name" value="SH3_3"/>
    <property type="match status" value="1"/>
</dbReference>
<dbReference type="Gene3D" id="2.30.30.40">
    <property type="entry name" value="SH3 Domains"/>
    <property type="match status" value="1"/>
</dbReference>
<proteinExistence type="predicted"/>
<feature type="domain" description="SH3b" evidence="1">
    <location>
        <begin position="154"/>
        <end position="218"/>
    </location>
</feature>
<evidence type="ECO:0000259" key="1">
    <source>
        <dbReference type="PROSITE" id="PS51781"/>
    </source>
</evidence>
<dbReference type="RefSeq" id="WP_013963231.1">
    <property type="nucleotide sequence ID" value="NC_015730.1"/>
</dbReference>
<organism evidence="2 3">
    <name type="scientific">Roseobacter litoralis (strain ATCC 49566 / DSM 6996 / JCM 21268 / NBRC 15278 / OCh 149)</name>
    <dbReference type="NCBI Taxonomy" id="391595"/>
    <lineage>
        <taxon>Bacteria</taxon>
        <taxon>Pseudomonadati</taxon>
        <taxon>Pseudomonadota</taxon>
        <taxon>Alphaproteobacteria</taxon>
        <taxon>Rhodobacterales</taxon>
        <taxon>Roseobacteraceae</taxon>
        <taxon>Roseobacter</taxon>
    </lineage>
</organism>
<dbReference type="SMART" id="SM00287">
    <property type="entry name" value="SH3b"/>
    <property type="match status" value="1"/>
</dbReference>
<dbReference type="eggNOG" id="COG4991">
    <property type="taxonomic scope" value="Bacteria"/>
</dbReference>
<evidence type="ECO:0000313" key="2">
    <source>
        <dbReference type="EMBL" id="AEI95335.1"/>
    </source>
</evidence>
<evidence type="ECO:0000313" key="3">
    <source>
        <dbReference type="Proteomes" id="UP000001353"/>
    </source>
</evidence>
<dbReference type="Proteomes" id="UP000001353">
    <property type="component" value="Chromosome"/>
</dbReference>
<dbReference type="KEGG" id="rli:RLO149_c033940"/>
<protein>
    <recommendedName>
        <fullName evidence="1">SH3b domain-containing protein</fullName>
    </recommendedName>
</protein>
<dbReference type="EMBL" id="CP002623">
    <property type="protein sequence ID" value="AEI95335.1"/>
    <property type="molecule type" value="Genomic_DNA"/>
</dbReference>
<dbReference type="STRING" id="391595.RLO149_c033940"/>
<sequence>MKRFILLSFVVLGLGFYELSGGSDFDPEAARLNVIEARQDREVARRNALPGPVYVAAPASPAPKADDTVTRANLNLVSFASVVAEPEAPEVTAPIAAPRAADRDTDPEITVERLAAAQDEPLSLAALSPPQEQPSNVFAGSSIVAASTDTSVEKTLRSVKGSRVNMRSGPGTQYDVVAQLTQSAEVEVLTDTGNGWVELRPLDGGPTGWVAEFLLTGG</sequence>
<dbReference type="AlphaFoldDB" id="F7ZLU1"/>
<keyword evidence="3" id="KW-1185">Reference proteome</keyword>